<dbReference type="OrthoDB" id="1115230at2"/>
<dbReference type="EMBL" id="RPFJ01000002">
    <property type="protein sequence ID" value="RPE00236.1"/>
    <property type="molecule type" value="Genomic_DNA"/>
</dbReference>
<name>A0A3N4NWM2_9FLAO</name>
<protein>
    <submittedName>
        <fullName evidence="1">DUF4837 family protein</fullName>
    </submittedName>
</protein>
<evidence type="ECO:0000313" key="2">
    <source>
        <dbReference type="Proteomes" id="UP000270856"/>
    </source>
</evidence>
<dbReference type="PROSITE" id="PS51257">
    <property type="entry name" value="PROKAR_LIPOPROTEIN"/>
    <property type="match status" value="1"/>
</dbReference>
<dbReference type="Proteomes" id="UP000270856">
    <property type="component" value="Unassembled WGS sequence"/>
</dbReference>
<accession>A0A3N4NWM2</accession>
<keyword evidence="2" id="KW-1185">Reference proteome</keyword>
<evidence type="ECO:0000313" key="1">
    <source>
        <dbReference type="EMBL" id="RPE00236.1"/>
    </source>
</evidence>
<dbReference type="AlphaFoldDB" id="A0A3N4NWM2"/>
<comment type="caution">
    <text evidence="1">The sequence shown here is derived from an EMBL/GenBank/DDBJ whole genome shotgun (WGS) entry which is preliminary data.</text>
</comment>
<proteinExistence type="predicted"/>
<gene>
    <name evidence="1" type="ORF">EGM88_02940</name>
</gene>
<reference evidence="1 2" key="1">
    <citation type="submission" date="2018-11" db="EMBL/GenBank/DDBJ databases">
        <title>Aureibaculum marinum gen. nov., sp. nov., a member of the family Flavobacteriaceae isolated from the Bohai Sea.</title>
        <authorList>
            <person name="Ji X."/>
        </authorList>
    </citation>
    <scope>NUCLEOTIDE SEQUENCE [LARGE SCALE GENOMIC DNA]</scope>
    <source>
        <strain evidence="1 2">BH-SD17</strain>
    </source>
</reference>
<organism evidence="1 2">
    <name type="scientific">Aureibaculum marinum</name>
    <dbReference type="NCBI Taxonomy" id="2487930"/>
    <lineage>
        <taxon>Bacteria</taxon>
        <taxon>Pseudomonadati</taxon>
        <taxon>Bacteroidota</taxon>
        <taxon>Flavobacteriia</taxon>
        <taxon>Flavobacteriales</taxon>
        <taxon>Flavobacteriaceae</taxon>
        <taxon>Aureibaculum</taxon>
    </lineage>
</organism>
<dbReference type="InterPro" id="IPR032286">
    <property type="entry name" value="DUF4837"/>
</dbReference>
<dbReference type="RefSeq" id="WP_123896472.1">
    <property type="nucleotide sequence ID" value="NZ_RPFJ01000002.1"/>
</dbReference>
<dbReference type="Pfam" id="PF16125">
    <property type="entry name" value="DUF4837"/>
    <property type="match status" value="1"/>
</dbReference>
<sequence length="321" mass="36480">MKTLLTLAVVSIFFISCNSKKTELTLKESNSRINHLTIVIENNLWKGEIGDSLRNIIAAPVLGLPQEETQFTVNQVTPKAFSSLFQRNRNILFVGIDPNEGYYTKPNIFAAPQLTMTIFGKDIKTLSQLIQSHKEDIISVFKNSDLKLYQKERTENHMEYNAIKTFTNLNFKLNIPLTYAVVDDTGDFLWLRQDISKGSLNIIAYELPLTEKDSIAKNIVKARDTIGKNHIPGPIEGSYMATEAAFTPFIKEVQIDNKPAFETRGTWEVPGQFMAGPFLNYTILDKENNRILVIEGFTYAPSINKRDFMFELEAILKTLKI</sequence>